<proteinExistence type="predicted"/>
<dbReference type="InterPro" id="IPR011990">
    <property type="entry name" value="TPR-like_helical_dom_sf"/>
</dbReference>
<dbReference type="InterPro" id="IPR019734">
    <property type="entry name" value="TPR_rpt"/>
</dbReference>
<dbReference type="STRING" id="947166.A0A1D1UYV8"/>
<evidence type="ECO:0000313" key="4">
    <source>
        <dbReference type="Proteomes" id="UP000186922"/>
    </source>
</evidence>
<evidence type="ECO:0000256" key="2">
    <source>
        <dbReference type="SAM" id="MobiDB-lite"/>
    </source>
</evidence>
<dbReference type="InterPro" id="IPR052769">
    <property type="entry name" value="TPR_domain_protein"/>
</dbReference>
<sequence>MDSGMAEDLAVSPESTVGVEEIPRPDLDESIPPSKSMDRSLELKKEGNRKFGSGDFLAAIDVYSEALDICPENLETCKHRSILLSNRAASYLQLGIKENYEAAVADCTTGLELDPDNVKARVRRAKLNERLENFDEALADYKLLAERDRTIPGVVEACIRLPPLIEERNEKMKNEMMGKLKDLGNLVLKPFGLSTDNFKMEPQASGGYSMKFEPGKKK</sequence>
<comment type="caution">
    <text evidence="3">The sequence shown here is derived from an EMBL/GenBank/DDBJ whole genome shotgun (WGS) entry which is preliminary data.</text>
</comment>
<evidence type="ECO:0000256" key="1">
    <source>
        <dbReference type="SAM" id="Coils"/>
    </source>
</evidence>
<dbReference type="PANTHER" id="PTHR46014">
    <property type="entry name" value="TETRATRICOPEPTIDE REPEAT PROTEIN 1"/>
    <property type="match status" value="1"/>
</dbReference>
<keyword evidence="4" id="KW-1185">Reference proteome</keyword>
<protein>
    <submittedName>
        <fullName evidence="3">Uncharacterized protein</fullName>
    </submittedName>
</protein>
<dbReference type="OrthoDB" id="1872379at2759"/>
<reference evidence="3 4" key="1">
    <citation type="journal article" date="2016" name="Nat. Commun.">
        <title>Extremotolerant tardigrade genome and improved radiotolerance of human cultured cells by tardigrade-unique protein.</title>
        <authorList>
            <person name="Hashimoto T."/>
            <person name="Horikawa D.D."/>
            <person name="Saito Y."/>
            <person name="Kuwahara H."/>
            <person name="Kozuka-Hata H."/>
            <person name="Shin-I T."/>
            <person name="Minakuchi Y."/>
            <person name="Ohishi K."/>
            <person name="Motoyama A."/>
            <person name="Aizu T."/>
            <person name="Enomoto A."/>
            <person name="Kondo K."/>
            <person name="Tanaka S."/>
            <person name="Hara Y."/>
            <person name="Koshikawa S."/>
            <person name="Sagara H."/>
            <person name="Miura T."/>
            <person name="Yokobori S."/>
            <person name="Miyagawa K."/>
            <person name="Suzuki Y."/>
            <person name="Kubo T."/>
            <person name="Oyama M."/>
            <person name="Kohara Y."/>
            <person name="Fujiyama A."/>
            <person name="Arakawa K."/>
            <person name="Katayama T."/>
            <person name="Toyoda A."/>
            <person name="Kunieda T."/>
        </authorList>
    </citation>
    <scope>NUCLEOTIDE SEQUENCE [LARGE SCALE GENOMIC DNA]</scope>
    <source>
        <strain evidence="3 4">YOKOZUNA-1</strain>
    </source>
</reference>
<dbReference type="Gene3D" id="1.25.40.10">
    <property type="entry name" value="Tetratricopeptide repeat domain"/>
    <property type="match status" value="1"/>
</dbReference>
<evidence type="ECO:0000313" key="3">
    <source>
        <dbReference type="EMBL" id="GAU94631.1"/>
    </source>
</evidence>
<feature type="coiled-coil region" evidence="1">
    <location>
        <begin position="117"/>
        <end position="144"/>
    </location>
</feature>
<dbReference type="SMART" id="SM00028">
    <property type="entry name" value="TPR"/>
    <property type="match status" value="3"/>
</dbReference>
<dbReference type="PANTHER" id="PTHR46014:SF1">
    <property type="entry name" value="TETRATRICOPEPTIDE REPEAT PROTEIN 1"/>
    <property type="match status" value="1"/>
</dbReference>
<organism evidence="3 4">
    <name type="scientific">Ramazzottius varieornatus</name>
    <name type="common">Water bear</name>
    <name type="synonym">Tardigrade</name>
    <dbReference type="NCBI Taxonomy" id="947166"/>
    <lineage>
        <taxon>Eukaryota</taxon>
        <taxon>Metazoa</taxon>
        <taxon>Ecdysozoa</taxon>
        <taxon>Tardigrada</taxon>
        <taxon>Eutardigrada</taxon>
        <taxon>Parachela</taxon>
        <taxon>Hypsibioidea</taxon>
        <taxon>Ramazzottiidae</taxon>
        <taxon>Ramazzottius</taxon>
    </lineage>
</organism>
<feature type="region of interest" description="Disordered" evidence="2">
    <location>
        <begin position="1"/>
        <end position="39"/>
    </location>
</feature>
<dbReference type="EMBL" id="BDGG01000002">
    <property type="protein sequence ID" value="GAU94631.1"/>
    <property type="molecule type" value="Genomic_DNA"/>
</dbReference>
<dbReference type="SUPFAM" id="SSF48452">
    <property type="entry name" value="TPR-like"/>
    <property type="match status" value="1"/>
</dbReference>
<dbReference type="Proteomes" id="UP000186922">
    <property type="component" value="Unassembled WGS sequence"/>
</dbReference>
<accession>A0A1D1UYV8</accession>
<dbReference type="AlphaFoldDB" id="A0A1D1UYV8"/>
<name>A0A1D1UYV8_RAMVA</name>
<gene>
    <name evidence="3" type="primary">RvY_06365-1</name>
    <name evidence="3" type="synonym">RvY_06365.1</name>
    <name evidence="3" type="ORF">RvY_06365</name>
</gene>
<keyword evidence="1" id="KW-0175">Coiled coil</keyword>